<evidence type="ECO:0000313" key="10">
    <source>
        <dbReference type="Proteomes" id="UP001319104"/>
    </source>
</evidence>
<comment type="subcellular location">
    <subcellularLocation>
        <location evidence="1">Cell outer membrane</location>
    </subcellularLocation>
</comment>
<dbReference type="Proteomes" id="UP001319104">
    <property type="component" value="Unassembled WGS sequence"/>
</dbReference>
<dbReference type="PANTHER" id="PTHR30026">
    <property type="entry name" value="OUTER MEMBRANE PROTEIN TOLC"/>
    <property type="match status" value="1"/>
</dbReference>
<gene>
    <name evidence="9" type="ORF">KI659_03055</name>
</gene>
<comment type="similarity">
    <text evidence="2">Belongs to the outer membrane factor (OMF) (TC 1.B.17) family.</text>
</comment>
<name>A0AAP2CGW9_9BACT</name>
<dbReference type="GO" id="GO:0015288">
    <property type="term" value="F:porin activity"/>
    <property type="evidence" value="ECO:0007669"/>
    <property type="project" value="TreeGrafter"/>
</dbReference>
<sequence>MKSSLKYAVLVMFAIMAQHKVFAQNRFEFSLEESIRFALENNVEVKNAILDNAAAKATIAETRSEGLPQINIDAGASHNMIIPITPLPSELVEGAPPGEFVGVQFSPAYLANVTGTVRQMIFNGSYFVGLQAAKTFRELSDFDRVKTEIDVVESVKKAYYSVLVNEEREGLINSNKVRIEALLKETNVLFEEGFAERIDVSRIKVQLNNLKTELDRARTATDVSKQLLKLQMGMPMNAELILEDKVSVLEDDFEIEVLLQEQGQRRIELDQVETTLKLANLDLRNNRAQYLPRLDANYTYQRNTFGGSVADLTRNNWFPGSILGVTLQIPVFDGLLKASRIQQNKIQVRQLENQREFTRDNIELERFQSRANLINSLNALEVQRENRELAEEVFNIARIKFQEGVGSNLEVVDADAALKEAETNYYSALYDAVIAKVDLEKALGILK</sequence>
<evidence type="ECO:0000256" key="5">
    <source>
        <dbReference type="ARBA" id="ARBA00022692"/>
    </source>
</evidence>
<feature type="signal peptide" evidence="8">
    <location>
        <begin position="1"/>
        <end position="23"/>
    </location>
</feature>
<evidence type="ECO:0000256" key="7">
    <source>
        <dbReference type="ARBA" id="ARBA00023237"/>
    </source>
</evidence>
<keyword evidence="3" id="KW-0813">Transport</keyword>
<evidence type="ECO:0000256" key="2">
    <source>
        <dbReference type="ARBA" id="ARBA00007613"/>
    </source>
</evidence>
<keyword evidence="4" id="KW-1134">Transmembrane beta strand</keyword>
<reference evidence="9 10" key="1">
    <citation type="submission" date="2021-05" db="EMBL/GenBank/DDBJ databases">
        <authorList>
            <person name="Zhang Z.D."/>
            <person name="Osman G."/>
        </authorList>
    </citation>
    <scope>NUCLEOTIDE SEQUENCE [LARGE SCALE GENOMIC DNA]</scope>
    <source>
        <strain evidence="9 10">KCTC 32217</strain>
    </source>
</reference>
<evidence type="ECO:0000256" key="1">
    <source>
        <dbReference type="ARBA" id="ARBA00004442"/>
    </source>
</evidence>
<keyword evidence="10" id="KW-1185">Reference proteome</keyword>
<dbReference type="GO" id="GO:0015562">
    <property type="term" value="F:efflux transmembrane transporter activity"/>
    <property type="evidence" value="ECO:0007669"/>
    <property type="project" value="InterPro"/>
</dbReference>
<accession>A0AAP2CGW9</accession>
<dbReference type="InterPro" id="IPR051906">
    <property type="entry name" value="TolC-like"/>
</dbReference>
<dbReference type="PANTHER" id="PTHR30026:SF20">
    <property type="entry name" value="OUTER MEMBRANE PROTEIN TOLC"/>
    <property type="match status" value="1"/>
</dbReference>
<evidence type="ECO:0000256" key="6">
    <source>
        <dbReference type="ARBA" id="ARBA00023136"/>
    </source>
</evidence>
<evidence type="ECO:0000256" key="3">
    <source>
        <dbReference type="ARBA" id="ARBA00022448"/>
    </source>
</evidence>
<evidence type="ECO:0000256" key="8">
    <source>
        <dbReference type="SAM" id="SignalP"/>
    </source>
</evidence>
<evidence type="ECO:0000313" key="9">
    <source>
        <dbReference type="EMBL" id="MBS9522986.1"/>
    </source>
</evidence>
<dbReference type="Pfam" id="PF02321">
    <property type="entry name" value="OEP"/>
    <property type="match status" value="2"/>
</dbReference>
<keyword evidence="7" id="KW-0998">Cell outer membrane</keyword>
<feature type="chain" id="PRO_5043040298" evidence="8">
    <location>
        <begin position="24"/>
        <end position="447"/>
    </location>
</feature>
<keyword evidence="6" id="KW-0472">Membrane</keyword>
<protein>
    <submittedName>
        <fullName evidence="9">TolC family protein</fullName>
    </submittedName>
</protein>
<dbReference type="SUPFAM" id="SSF56954">
    <property type="entry name" value="Outer membrane efflux proteins (OEP)"/>
    <property type="match status" value="1"/>
</dbReference>
<evidence type="ECO:0000256" key="4">
    <source>
        <dbReference type="ARBA" id="ARBA00022452"/>
    </source>
</evidence>
<proteinExistence type="inferred from homology"/>
<keyword evidence="8" id="KW-0732">Signal</keyword>
<dbReference type="Gene3D" id="1.20.1600.10">
    <property type="entry name" value="Outer membrane efflux proteins (OEP)"/>
    <property type="match status" value="1"/>
</dbReference>
<dbReference type="EMBL" id="JAHCMY010000001">
    <property type="protein sequence ID" value="MBS9522986.1"/>
    <property type="molecule type" value="Genomic_DNA"/>
</dbReference>
<dbReference type="AlphaFoldDB" id="A0AAP2CGW9"/>
<comment type="caution">
    <text evidence="9">The sequence shown here is derived from an EMBL/GenBank/DDBJ whole genome shotgun (WGS) entry which is preliminary data.</text>
</comment>
<dbReference type="GO" id="GO:0009279">
    <property type="term" value="C:cell outer membrane"/>
    <property type="evidence" value="ECO:0007669"/>
    <property type="project" value="UniProtKB-SubCell"/>
</dbReference>
<dbReference type="InterPro" id="IPR003423">
    <property type="entry name" value="OMP_efflux"/>
</dbReference>
<keyword evidence="5" id="KW-0812">Transmembrane</keyword>
<dbReference type="GO" id="GO:1990281">
    <property type="term" value="C:efflux pump complex"/>
    <property type="evidence" value="ECO:0007669"/>
    <property type="project" value="TreeGrafter"/>
</dbReference>
<dbReference type="RefSeq" id="WP_213943854.1">
    <property type="nucleotide sequence ID" value="NZ_JAHBGI010000003.1"/>
</dbReference>
<organism evidence="9 10">
    <name type="scientific">Litoribacter ruber</name>
    <dbReference type="NCBI Taxonomy" id="702568"/>
    <lineage>
        <taxon>Bacteria</taxon>
        <taxon>Pseudomonadati</taxon>
        <taxon>Bacteroidota</taxon>
        <taxon>Cytophagia</taxon>
        <taxon>Cytophagales</taxon>
        <taxon>Cyclobacteriaceae</taxon>
        <taxon>Litoribacter</taxon>
    </lineage>
</organism>